<dbReference type="PANTHER" id="PTHR43472:SF1">
    <property type="entry name" value="PHOSPHORIBOSYLAMINE--GLYCINE LIGASE, CHLOROPLASTIC"/>
    <property type="match status" value="1"/>
</dbReference>
<dbReference type="Gene3D" id="3.90.600.10">
    <property type="entry name" value="Phosphoribosylglycinamide synthetase, C-terminal domain"/>
    <property type="match status" value="1"/>
</dbReference>
<evidence type="ECO:0000256" key="4">
    <source>
        <dbReference type="ARBA" id="ARBA00022598"/>
    </source>
</evidence>
<dbReference type="SUPFAM" id="SSF51246">
    <property type="entry name" value="Rudiment single hybrid motif"/>
    <property type="match status" value="1"/>
</dbReference>
<comment type="similarity">
    <text evidence="8 11">Belongs to the GARS family.</text>
</comment>
<evidence type="ECO:0000256" key="7">
    <source>
        <dbReference type="ARBA" id="ARBA00022840"/>
    </source>
</evidence>
<keyword evidence="15" id="KW-1185">Reference proteome</keyword>
<dbReference type="SMART" id="SM01209">
    <property type="entry name" value="GARS_A"/>
    <property type="match status" value="1"/>
</dbReference>
<dbReference type="Proteomes" id="UP001150259">
    <property type="component" value="Unassembled WGS sequence"/>
</dbReference>
<keyword evidence="6 11" id="KW-0658">Purine biosynthesis</keyword>
<evidence type="ECO:0000256" key="2">
    <source>
        <dbReference type="ARBA" id="ARBA00005174"/>
    </source>
</evidence>
<dbReference type="PROSITE" id="PS50975">
    <property type="entry name" value="ATP_GRASP"/>
    <property type="match status" value="1"/>
</dbReference>
<feature type="domain" description="ATP-grasp" evidence="13">
    <location>
        <begin position="107"/>
        <end position="308"/>
    </location>
</feature>
<sequence length="426" mass="43508">MKVLVLGSGAREHALVKAIAADPEVDAVIAAPGNPGIDATALCVAVDILDGEAVAALAREHEVDLVVVGPEAPLVAGVADVCRSAGFAVYGPSAAAALLEGSKSFAKEVMAAADVPTALAHVCTTMDEVASALDALGAPHVVKDDGLAAGKGVIVTGSRDEALAHAERCLAKDGGRVVIEEFLDGPEVSVFCISDGTHVVALEPAQDFKRIGEGDVGLNTGGMGAYAPLDWAPRGLADQIVARVAQPTIDEMQRRGTPFVGTLYVGLALTSRGPKVIEFNARFGDPDGHASFALLESPFAQLLFAAATGELEGFGRLRWSDDHAVVVVIASDGYPEAPRTGDPITGLDAAAEIPGVVVLHAGTRRDETGALVSAGGRVLNVLAVGSDLAKARSAAYDAVSLIELEGARVRTDIALKAERGEITVGA</sequence>
<organism evidence="14 15">
    <name type="scientific">Intrasporangium calvum</name>
    <dbReference type="NCBI Taxonomy" id="53358"/>
    <lineage>
        <taxon>Bacteria</taxon>
        <taxon>Bacillati</taxon>
        <taxon>Actinomycetota</taxon>
        <taxon>Actinomycetes</taxon>
        <taxon>Micrococcales</taxon>
        <taxon>Intrasporangiaceae</taxon>
        <taxon>Intrasporangium</taxon>
    </lineage>
</organism>
<evidence type="ECO:0000313" key="14">
    <source>
        <dbReference type="EMBL" id="MDC5697088.1"/>
    </source>
</evidence>
<evidence type="ECO:0000256" key="3">
    <source>
        <dbReference type="ARBA" id="ARBA00013255"/>
    </source>
</evidence>
<dbReference type="SUPFAM" id="SSF52440">
    <property type="entry name" value="PreATP-grasp domain"/>
    <property type="match status" value="1"/>
</dbReference>
<dbReference type="Gene3D" id="3.30.470.20">
    <property type="entry name" value="ATP-grasp fold, B domain"/>
    <property type="match status" value="1"/>
</dbReference>
<evidence type="ECO:0000256" key="1">
    <source>
        <dbReference type="ARBA" id="ARBA00001936"/>
    </source>
</evidence>
<evidence type="ECO:0000256" key="11">
    <source>
        <dbReference type="HAMAP-Rule" id="MF_00138"/>
    </source>
</evidence>
<comment type="pathway">
    <text evidence="2 11">Purine metabolism; IMP biosynthesis via de novo pathway; N(1)-(5-phospho-D-ribosyl)glycinamide from 5-phospho-alpha-D-ribose 1-diphosphate: step 2/2.</text>
</comment>
<reference evidence="14 15" key="1">
    <citation type="submission" date="2022-11" db="EMBL/GenBank/DDBJ databases">
        <title>Anaerobic phenanthrene biodegradation by a DNRA strain PheN6.</title>
        <authorList>
            <person name="Zhang Z."/>
        </authorList>
    </citation>
    <scope>NUCLEOTIDE SEQUENCE [LARGE SCALE GENOMIC DNA]</scope>
    <source>
        <strain evidence="14 15">PheN6</strain>
    </source>
</reference>
<dbReference type="InterPro" id="IPR020561">
    <property type="entry name" value="PRibGlycinamid_synth_ATP-grasp"/>
</dbReference>
<dbReference type="InterPro" id="IPR020562">
    <property type="entry name" value="PRibGlycinamide_synth_N"/>
</dbReference>
<evidence type="ECO:0000256" key="10">
    <source>
        <dbReference type="ARBA" id="ARBA00042864"/>
    </source>
</evidence>
<keyword evidence="7 12" id="KW-0067">ATP-binding</keyword>
<evidence type="ECO:0000259" key="13">
    <source>
        <dbReference type="PROSITE" id="PS50975"/>
    </source>
</evidence>
<dbReference type="EC" id="6.3.4.13" evidence="3 11"/>
<keyword evidence="5 12" id="KW-0547">Nucleotide-binding</keyword>
<dbReference type="NCBIfam" id="TIGR00877">
    <property type="entry name" value="purD"/>
    <property type="match status" value="1"/>
</dbReference>
<evidence type="ECO:0000256" key="9">
    <source>
        <dbReference type="ARBA" id="ARBA00042242"/>
    </source>
</evidence>
<gene>
    <name evidence="11 14" type="primary">purD</name>
    <name evidence="14" type="ORF">OO014_07435</name>
</gene>
<dbReference type="InterPro" id="IPR013815">
    <property type="entry name" value="ATP_grasp_subdomain_1"/>
</dbReference>
<comment type="cofactor">
    <cofactor evidence="1">
        <name>Mn(2+)</name>
        <dbReference type="ChEBI" id="CHEBI:29035"/>
    </cofactor>
</comment>
<dbReference type="InterPro" id="IPR011054">
    <property type="entry name" value="Rudment_hybrid_motif"/>
</dbReference>
<evidence type="ECO:0000256" key="5">
    <source>
        <dbReference type="ARBA" id="ARBA00022741"/>
    </source>
</evidence>
<dbReference type="SUPFAM" id="SSF56059">
    <property type="entry name" value="Glutathione synthetase ATP-binding domain-like"/>
    <property type="match status" value="1"/>
</dbReference>
<dbReference type="InterPro" id="IPR000115">
    <property type="entry name" value="PRibGlycinamide_synth"/>
</dbReference>
<dbReference type="HAMAP" id="MF_00138">
    <property type="entry name" value="GARS"/>
    <property type="match status" value="1"/>
</dbReference>
<evidence type="ECO:0000256" key="12">
    <source>
        <dbReference type="PROSITE-ProRule" id="PRU00409"/>
    </source>
</evidence>
<dbReference type="InterPro" id="IPR016185">
    <property type="entry name" value="PreATP-grasp_dom_sf"/>
</dbReference>
<protein>
    <recommendedName>
        <fullName evidence="3 11">Phosphoribosylamine--glycine ligase</fullName>
        <ecNumber evidence="3 11">6.3.4.13</ecNumber>
    </recommendedName>
    <alternativeName>
        <fullName evidence="11">GARS</fullName>
    </alternativeName>
    <alternativeName>
        <fullName evidence="9 11">Glycinamide ribonucleotide synthetase</fullName>
    </alternativeName>
    <alternativeName>
        <fullName evidence="10 11">Phosphoribosylglycinamide synthetase</fullName>
    </alternativeName>
</protein>
<name>A0ABT5GFQ8_9MICO</name>
<evidence type="ECO:0000313" key="15">
    <source>
        <dbReference type="Proteomes" id="UP001150259"/>
    </source>
</evidence>
<dbReference type="GO" id="GO:0004637">
    <property type="term" value="F:phosphoribosylamine-glycine ligase activity"/>
    <property type="evidence" value="ECO:0007669"/>
    <property type="project" value="UniProtKB-EC"/>
</dbReference>
<dbReference type="InterPro" id="IPR037123">
    <property type="entry name" value="PRibGlycinamide_synth_C_sf"/>
</dbReference>
<dbReference type="Pfam" id="PF02844">
    <property type="entry name" value="GARS_N"/>
    <property type="match status" value="1"/>
</dbReference>
<keyword evidence="4 11" id="KW-0436">Ligase</keyword>
<dbReference type="InterPro" id="IPR011761">
    <property type="entry name" value="ATP-grasp"/>
</dbReference>
<dbReference type="EMBL" id="JAPFQL010000025">
    <property type="protein sequence ID" value="MDC5697088.1"/>
    <property type="molecule type" value="Genomic_DNA"/>
</dbReference>
<dbReference type="RefSeq" id="WP_272461662.1">
    <property type="nucleotide sequence ID" value="NZ_JAPFQL010000025.1"/>
</dbReference>
<dbReference type="Gene3D" id="3.40.50.20">
    <property type="match status" value="1"/>
</dbReference>
<comment type="catalytic activity">
    <reaction evidence="11">
        <text>5-phospho-beta-D-ribosylamine + glycine + ATP = N(1)-(5-phospho-beta-D-ribosyl)glycinamide + ADP + phosphate + H(+)</text>
        <dbReference type="Rhea" id="RHEA:17453"/>
        <dbReference type="ChEBI" id="CHEBI:15378"/>
        <dbReference type="ChEBI" id="CHEBI:30616"/>
        <dbReference type="ChEBI" id="CHEBI:43474"/>
        <dbReference type="ChEBI" id="CHEBI:57305"/>
        <dbReference type="ChEBI" id="CHEBI:58681"/>
        <dbReference type="ChEBI" id="CHEBI:143788"/>
        <dbReference type="ChEBI" id="CHEBI:456216"/>
        <dbReference type="EC" id="6.3.4.13"/>
    </reaction>
</comment>
<dbReference type="SMART" id="SM01210">
    <property type="entry name" value="GARS_C"/>
    <property type="match status" value="1"/>
</dbReference>
<dbReference type="Pfam" id="PF02843">
    <property type="entry name" value="GARS_C"/>
    <property type="match status" value="1"/>
</dbReference>
<dbReference type="PANTHER" id="PTHR43472">
    <property type="entry name" value="PHOSPHORIBOSYLAMINE--GLYCINE LIGASE"/>
    <property type="match status" value="1"/>
</dbReference>
<dbReference type="Gene3D" id="3.30.1490.20">
    <property type="entry name" value="ATP-grasp fold, A domain"/>
    <property type="match status" value="1"/>
</dbReference>
<proteinExistence type="inferred from homology"/>
<comment type="caution">
    <text evidence="14">The sequence shown here is derived from an EMBL/GenBank/DDBJ whole genome shotgun (WGS) entry which is preliminary data.</text>
</comment>
<evidence type="ECO:0000256" key="8">
    <source>
        <dbReference type="ARBA" id="ARBA00038345"/>
    </source>
</evidence>
<dbReference type="InterPro" id="IPR020560">
    <property type="entry name" value="PRibGlycinamide_synth_C-dom"/>
</dbReference>
<accession>A0ABT5GFQ8</accession>
<dbReference type="Pfam" id="PF01071">
    <property type="entry name" value="GARS_A"/>
    <property type="match status" value="1"/>
</dbReference>
<evidence type="ECO:0000256" key="6">
    <source>
        <dbReference type="ARBA" id="ARBA00022755"/>
    </source>
</evidence>